<dbReference type="InterPro" id="IPR038610">
    <property type="entry name" value="FliK-like_C_sf"/>
</dbReference>
<evidence type="ECO:0000256" key="3">
    <source>
        <dbReference type="ARBA" id="ARBA00022795"/>
    </source>
</evidence>
<feature type="domain" description="Flagellar hook-length control protein-like C-terminal" evidence="5">
    <location>
        <begin position="276"/>
        <end position="359"/>
    </location>
</feature>
<accession>A0ABV8CBR1</accession>
<name>A0ABV8CBR1_9GAMM</name>
<feature type="region of interest" description="Disordered" evidence="4">
    <location>
        <begin position="355"/>
        <end position="380"/>
    </location>
</feature>
<evidence type="ECO:0000259" key="5">
    <source>
        <dbReference type="Pfam" id="PF02120"/>
    </source>
</evidence>
<dbReference type="Proteomes" id="UP001595758">
    <property type="component" value="Unassembled WGS sequence"/>
</dbReference>
<comment type="function">
    <text evidence="1">Controls the length of the flagellar hook.</text>
</comment>
<evidence type="ECO:0000256" key="4">
    <source>
        <dbReference type="SAM" id="MobiDB-lite"/>
    </source>
</evidence>
<evidence type="ECO:0000256" key="2">
    <source>
        <dbReference type="ARBA" id="ARBA00009149"/>
    </source>
</evidence>
<proteinExistence type="inferred from homology"/>
<protein>
    <submittedName>
        <fullName evidence="6">Flagellar hook-length control protein FliK</fullName>
    </submittedName>
</protein>
<sequence length="404" mass="43412">MINLIQAAITKLTAENASVISGSDAEAAGTDALPFKGVMNKLLQEESGKEGENLLGTTTADEQLTLSGEENLVDEAIQLVSDQAGLATEDDGKDLELTPQESASLVWLMSHYEQQPVQQQSVAQVNTEQQQVIEELPAQTTVNPLLNKLNSKANSNTDADLTLSQNNSQASSLEEAVDAALPKTADAKAEILKEPVTQAAQKTVVENVVVADEIAMASADKGDKKLSLDTQTSSQPVVAAPTVNRQETAPVQASEPKKLEIPTNVSSRDWSDKFNQKIVWMGQQKIDSAVIKLNPQDLGPIEVKIHVNADNNAQLNITAHTHQVRDMIEQAIPRLKDMMNDQGVNLANVNVESNANQRQMASQQQESGNGGNNSQSAFQIGDDDHVLGETSLPKSGNGMIDYFA</sequence>
<keyword evidence="6" id="KW-0282">Flagellum</keyword>
<dbReference type="PANTHER" id="PTHR37533:SF2">
    <property type="entry name" value="FLAGELLAR HOOK-LENGTH CONTROL PROTEIN"/>
    <property type="match status" value="1"/>
</dbReference>
<keyword evidence="3" id="KW-1005">Bacterial flagellum biogenesis</keyword>
<dbReference type="InterPro" id="IPR052563">
    <property type="entry name" value="FliK"/>
</dbReference>
<keyword evidence="7" id="KW-1185">Reference proteome</keyword>
<keyword evidence="6" id="KW-0966">Cell projection</keyword>
<dbReference type="InterPro" id="IPR001635">
    <property type="entry name" value="Flag_hook_Flik"/>
</dbReference>
<dbReference type="PANTHER" id="PTHR37533">
    <property type="entry name" value="FLAGELLAR HOOK-LENGTH CONTROL PROTEIN"/>
    <property type="match status" value="1"/>
</dbReference>
<dbReference type="RefSeq" id="WP_382340383.1">
    <property type="nucleotide sequence ID" value="NZ_JBHSAB010000001.1"/>
</dbReference>
<reference evidence="7" key="1">
    <citation type="journal article" date="2019" name="Int. J. Syst. Evol. Microbiol.">
        <title>The Global Catalogue of Microorganisms (GCM) 10K type strain sequencing project: providing services to taxonomists for standard genome sequencing and annotation.</title>
        <authorList>
            <consortium name="The Broad Institute Genomics Platform"/>
            <consortium name="The Broad Institute Genome Sequencing Center for Infectious Disease"/>
            <person name="Wu L."/>
            <person name="Ma J."/>
        </authorList>
    </citation>
    <scope>NUCLEOTIDE SEQUENCE [LARGE SCALE GENOMIC DNA]</scope>
    <source>
        <strain evidence="7">CCUG 59858</strain>
    </source>
</reference>
<comment type="caution">
    <text evidence="6">The sequence shown here is derived from an EMBL/GenBank/DDBJ whole genome shotgun (WGS) entry which is preliminary data.</text>
</comment>
<dbReference type="CDD" id="cd17470">
    <property type="entry name" value="T3SS_Flik_C"/>
    <property type="match status" value="1"/>
</dbReference>
<dbReference type="EMBL" id="JBHSAB010000001">
    <property type="protein sequence ID" value="MFC3907744.1"/>
    <property type="molecule type" value="Genomic_DNA"/>
</dbReference>
<dbReference type="Gene3D" id="3.30.750.140">
    <property type="match status" value="1"/>
</dbReference>
<evidence type="ECO:0000313" key="7">
    <source>
        <dbReference type="Proteomes" id="UP001595758"/>
    </source>
</evidence>
<organism evidence="6 7">
    <name type="scientific">Legionella dresdenensis</name>
    <dbReference type="NCBI Taxonomy" id="450200"/>
    <lineage>
        <taxon>Bacteria</taxon>
        <taxon>Pseudomonadati</taxon>
        <taxon>Pseudomonadota</taxon>
        <taxon>Gammaproteobacteria</taxon>
        <taxon>Legionellales</taxon>
        <taxon>Legionellaceae</taxon>
        <taxon>Legionella</taxon>
    </lineage>
</organism>
<dbReference type="PRINTS" id="PR01007">
    <property type="entry name" value="FLGHOOKFLIK"/>
</dbReference>
<keyword evidence="6" id="KW-0969">Cilium</keyword>
<feature type="compositionally biased region" description="Polar residues" evidence="4">
    <location>
        <begin position="355"/>
        <end position="378"/>
    </location>
</feature>
<comment type="similarity">
    <text evidence="2">Belongs to the FliK family.</text>
</comment>
<evidence type="ECO:0000313" key="6">
    <source>
        <dbReference type="EMBL" id="MFC3907744.1"/>
    </source>
</evidence>
<dbReference type="InterPro" id="IPR021136">
    <property type="entry name" value="Flagellar_hook_control-like_C"/>
</dbReference>
<gene>
    <name evidence="6" type="ORF">ACFORL_01445</name>
</gene>
<dbReference type="Pfam" id="PF02120">
    <property type="entry name" value="Flg_hook"/>
    <property type="match status" value="1"/>
</dbReference>
<evidence type="ECO:0000256" key="1">
    <source>
        <dbReference type="ARBA" id="ARBA00003944"/>
    </source>
</evidence>